<dbReference type="Pfam" id="PF14730">
    <property type="entry name" value="DUF4468"/>
    <property type="match status" value="1"/>
</dbReference>
<feature type="domain" description="DUF4468" evidence="2">
    <location>
        <begin position="42"/>
        <end position="121"/>
    </location>
</feature>
<evidence type="ECO:0000259" key="2">
    <source>
        <dbReference type="Pfam" id="PF14730"/>
    </source>
</evidence>
<keyword evidence="4" id="KW-1185">Reference proteome</keyword>
<gene>
    <name evidence="3" type="ORF">HHL22_14590</name>
</gene>
<dbReference type="RefSeq" id="WP_169532079.1">
    <property type="nucleotide sequence ID" value="NZ_JABBGH010000002.1"/>
</dbReference>
<feature type="chain" id="PRO_5031039055" evidence="1">
    <location>
        <begin position="21"/>
        <end position="184"/>
    </location>
</feature>
<dbReference type="AlphaFoldDB" id="A0A7Y0AFW0"/>
<proteinExistence type="predicted"/>
<name>A0A7Y0AFW0_9BACT</name>
<reference evidence="3 4" key="1">
    <citation type="submission" date="2020-04" db="EMBL/GenBank/DDBJ databases">
        <title>Hymenobacter polaris sp. nov., isolated from Arctic soil.</title>
        <authorList>
            <person name="Dahal R.H."/>
        </authorList>
    </citation>
    <scope>NUCLEOTIDE SEQUENCE [LARGE SCALE GENOMIC DNA]</scope>
    <source>
        <strain evidence="3 4">RP-2-7</strain>
    </source>
</reference>
<dbReference type="EMBL" id="JABBGH010000002">
    <property type="protein sequence ID" value="NML66437.1"/>
    <property type="molecule type" value="Genomic_DNA"/>
</dbReference>
<dbReference type="Gene3D" id="3.30.530.80">
    <property type="match status" value="1"/>
</dbReference>
<comment type="caution">
    <text evidence="3">The sequence shown here is derived from an EMBL/GenBank/DDBJ whole genome shotgun (WGS) entry which is preliminary data.</text>
</comment>
<evidence type="ECO:0000313" key="4">
    <source>
        <dbReference type="Proteomes" id="UP000559626"/>
    </source>
</evidence>
<evidence type="ECO:0000313" key="3">
    <source>
        <dbReference type="EMBL" id="NML66437.1"/>
    </source>
</evidence>
<keyword evidence="1" id="KW-0732">Signal</keyword>
<dbReference type="InterPro" id="IPR027823">
    <property type="entry name" value="DUF4468"/>
</dbReference>
<feature type="signal peptide" evidence="1">
    <location>
        <begin position="1"/>
        <end position="20"/>
    </location>
</feature>
<organism evidence="3 4">
    <name type="scientific">Hymenobacter polaris</name>
    <dbReference type="NCBI Taxonomy" id="2682546"/>
    <lineage>
        <taxon>Bacteria</taxon>
        <taxon>Pseudomonadati</taxon>
        <taxon>Bacteroidota</taxon>
        <taxon>Cytophagia</taxon>
        <taxon>Cytophagales</taxon>
        <taxon>Hymenobacteraceae</taxon>
        <taxon>Hymenobacter</taxon>
    </lineage>
</organism>
<sequence length="184" mass="20316">MKLPLLLAGLLALVVSTALAQEAERFKYADLPIDATTHLVTYTDVVRATGATKEQLCLRAKAWATSSFMDSERAPQMFDGAAGTYSCRGAVHLPYGTTYSMVLAIQAKDGSYRYTINQLFYAYNASSSDALSGTQAESVEHWATYKKKNLHYVDVRIHEVRQFLPELLASLHAAMSTEIPEATR</sequence>
<protein>
    <submittedName>
        <fullName evidence="3">DUF4468 domain-containing protein</fullName>
    </submittedName>
</protein>
<evidence type="ECO:0000256" key="1">
    <source>
        <dbReference type="SAM" id="SignalP"/>
    </source>
</evidence>
<dbReference type="Proteomes" id="UP000559626">
    <property type="component" value="Unassembled WGS sequence"/>
</dbReference>
<accession>A0A7Y0AFW0</accession>